<reference evidence="2 3" key="1">
    <citation type="journal article" date="2016" name="Genome Biol. Evol.">
        <title>Divergent and convergent evolution of fungal pathogenicity.</title>
        <authorList>
            <person name="Shang Y."/>
            <person name="Xiao G."/>
            <person name="Zheng P."/>
            <person name="Cen K."/>
            <person name="Zhan S."/>
            <person name="Wang C."/>
        </authorList>
    </citation>
    <scope>NUCLEOTIDE SEQUENCE [LARGE SCALE GENOMIC DNA]</scope>
    <source>
        <strain evidence="2 3">RCEF 2490</strain>
    </source>
</reference>
<dbReference type="EMBL" id="AZGY01000006">
    <property type="protein sequence ID" value="KZZ97327.1"/>
    <property type="molecule type" value="Genomic_DNA"/>
</dbReference>
<comment type="caution">
    <text evidence="2">The sequence shown here is derived from an EMBL/GenBank/DDBJ whole genome shotgun (WGS) entry which is preliminary data.</text>
</comment>
<name>A0A168D400_9HYPO</name>
<dbReference type="STRING" id="1081109.A0A168D400"/>
<feature type="compositionally biased region" description="Basic and acidic residues" evidence="1">
    <location>
        <begin position="21"/>
        <end position="38"/>
    </location>
</feature>
<evidence type="ECO:0000313" key="3">
    <source>
        <dbReference type="Proteomes" id="UP000078544"/>
    </source>
</evidence>
<accession>A0A168D400</accession>
<gene>
    <name evidence="2" type="ORF">AAL_03291</name>
</gene>
<organism evidence="2 3">
    <name type="scientific">Moelleriella libera RCEF 2490</name>
    <dbReference type="NCBI Taxonomy" id="1081109"/>
    <lineage>
        <taxon>Eukaryota</taxon>
        <taxon>Fungi</taxon>
        <taxon>Dikarya</taxon>
        <taxon>Ascomycota</taxon>
        <taxon>Pezizomycotina</taxon>
        <taxon>Sordariomycetes</taxon>
        <taxon>Hypocreomycetidae</taxon>
        <taxon>Hypocreales</taxon>
        <taxon>Clavicipitaceae</taxon>
        <taxon>Moelleriella</taxon>
    </lineage>
</organism>
<proteinExistence type="predicted"/>
<dbReference type="AlphaFoldDB" id="A0A168D400"/>
<feature type="compositionally biased region" description="Basic and acidic residues" evidence="1">
    <location>
        <begin position="1"/>
        <end position="11"/>
    </location>
</feature>
<keyword evidence="3" id="KW-1185">Reference proteome</keyword>
<feature type="region of interest" description="Disordered" evidence="1">
    <location>
        <begin position="1"/>
        <end position="45"/>
    </location>
</feature>
<sequence>MDFGEKSEPKVPRSSKISGGRNDKGISLRPAEAAEKEMKKKKHQPALAPASLLRDFVLENLACKTMHDRDPTELTARMGADVLGLIYWITEKTWLWQINPDAIPVPACVYAWSAAAVVPRQTPFPGGLLLLDERFERDQCSQTGVLRSLLHQLPSSNMELIPSTFPVPWQNLRVTATKERTRLALNWSATELLVRLSEVAGCDSTSALGICFSHNVQRGDRLLDEIVTKADGVFLWVGLAVSELMGRWDMLGQALKDWCRRSISSRAP</sequence>
<protein>
    <submittedName>
        <fullName evidence="2">Uncharacterized protein</fullName>
    </submittedName>
</protein>
<evidence type="ECO:0000256" key="1">
    <source>
        <dbReference type="SAM" id="MobiDB-lite"/>
    </source>
</evidence>
<dbReference type="OrthoDB" id="443402at2759"/>
<dbReference type="Proteomes" id="UP000078544">
    <property type="component" value="Unassembled WGS sequence"/>
</dbReference>
<evidence type="ECO:0000313" key="2">
    <source>
        <dbReference type="EMBL" id="KZZ97327.1"/>
    </source>
</evidence>